<protein>
    <submittedName>
        <fullName evidence="1">Uncharacterized protein</fullName>
    </submittedName>
</protein>
<dbReference type="AlphaFoldDB" id="A0A3B1CW94"/>
<gene>
    <name evidence="1" type="ORF">MNBD_NITROSPINAE05-20</name>
</gene>
<accession>A0A3B1CW94</accession>
<evidence type="ECO:0000313" key="1">
    <source>
        <dbReference type="EMBL" id="VAX28248.1"/>
    </source>
</evidence>
<organism evidence="1">
    <name type="scientific">hydrothermal vent metagenome</name>
    <dbReference type="NCBI Taxonomy" id="652676"/>
    <lineage>
        <taxon>unclassified sequences</taxon>
        <taxon>metagenomes</taxon>
        <taxon>ecological metagenomes</taxon>
    </lineage>
</organism>
<reference evidence="1" key="1">
    <citation type="submission" date="2018-06" db="EMBL/GenBank/DDBJ databases">
        <authorList>
            <person name="Zhirakovskaya E."/>
        </authorList>
    </citation>
    <scope>NUCLEOTIDE SEQUENCE</scope>
</reference>
<dbReference type="EMBL" id="UOGG01000053">
    <property type="protein sequence ID" value="VAX28248.1"/>
    <property type="molecule type" value="Genomic_DNA"/>
</dbReference>
<name>A0A3B1CW94_9ZZZZ</name>
<sequence>MVDRLINLCKLVTIIRERGNFPLIRRSRKQLQGFLLCRGGMNRQSIIRVLPYWFYLLKGLDVLVWRLETFGLLYLPGQSAEDKQRLNSRL</sequence>
<proteinExistence type="predicted"/>